<dbReference type="InterPro" id="IPR032812">
    <property type="entry name" value="SbsA_Ig"/>
</dbReference>
<dbReference type="AlphaFoldDB" id="A0A0B4XIU6"/>
<evidence type="ECO:0000259" key="3">
    <source>
        <dbReference type="Pfam" id="PF13205"/>
    </source>
</evidence>
<evidence type="ECO:0000313" key="5">
    <source>
        <dbReference type="Proteomes" id="UP000006764"/>
    </source>
</evidence>
<dbReference type="Gene3D" id="2.60.40.1220">
    <property type="match status" value="1"/>
</dbReference>
<feature type="domain" description="SbsA Ig-like" evidence="3">
    <location>
        <begin position="461"/>
        <end position="562"/>
    </location>
</feature>
<protein>
    <recommendedName>
        <fullName evidence="3">SbsA Ig-like domain-containing protein</fullName>
    </recommendedName>
</protein>
<reference evidence="4 5" key="1">
    <citation type="journal article" date="2012" name="J. Bacteriol.">
        <title>Genome sequence of an alkane-degrading bacterium, Alcanivorax pacificus type strain W11-5, isolated from deep sea sediment.</title>
        <authorList>
            <person name="Lai Q."/>
            <person name="Shao Z."/>
        </authorList>
    </citation>
    <scope>NUCLEOTIDE SEQUENCE [LARGE SCALE GENOMIC DNA]</scope>
    <source>
        <strain evidence="4 5">W11-5</strain>
    </source>
</reference>
<sequence>MTKHSIRCAALLAATLLVSACGGGSTQRTSTDNWDHARLEYSFPYDTQQEVSTRAPVALRFSDALTDTAPGDAVQILDAADQPVAFTADTVDDGRSLVLTPLNPLDPAAAYRIVLGTLNTSAGEARVPAEGIHFRTRAAIRGGRDAMTVTPDDSGGFVINRVIPDGDVLPVMDFSSFRVQFSQPLARASVRYGDTVSLTDGDGTLVPAAVLVKGHYLTLDPTADLTPGETYQFTAGAGLRNVFDEPFTETSLSWTPKDSAPREILVQRAADSQDGTILSPLTGAPINSVPVNALLLGDESSSQQQGDVHAELAFVPNFPDVTPLRVPRGSLLRGSSVTVDIAGQVPAGFETGEISVRFVSDASGFLLPNRYTQAEDSPRHVQLFMDVAMTAENPEANGALSQDLLHLELAGTAIVEDGVLVINAIGVVEPEVLGLEQAWGVLSFRLEAYADQGNAPAPEIDSEPPTLQSWVPGDRLRQVKGGDPMILNFSEALDPATLEGAIGVSINGAATDDVSWYLDGASVVLRPQGGLAYNTDYEITLSDQIADLAGNTLAPETLTFRTDTYIGNGDRAPFALTAYPGFPCAIESGSADLANDIQGTCVTKEAGTAGDALPVTSLPANRAIRVRFSQSMDADSITLGESCDTGTFRVERVNNSGVCEDVVPGTLSVAERGVTFEPDSAWEEGVLYRYVLASDSSPTCGTNAICSVFNAPLQTAMLRENDALAGGPPMQVYFRGTAVTDSVMQTLSNLPTADVNANFVLDDGEQGAVEEPPGSGVFPTPANATQVLEVSGGGLVGKVNVGCGFSGIGNTPQTCPGEKFIYLTGALDVDILGWDEAEGAIAVNIYPTLLMTSSLRTFATILGISQEIPTGPQVMRLRYAPDDNGERTRPIPGWIRTGPTGPVFETSLDLYLDAPYLHPPLGLSHNLKSYPLDGLSLSGPITFLEDGRMQIEQVSLGGLPINVSIAGGAASVNLRIPEGGVNLTYISAPVKQ</sequence>
<evidence type="ECO:0000313" key="4">
    <source>
        <dbReference type="EMBL" id="AJD46625.1"/>
    </source>
</evidence>
<feature type="signal peptide" evidence="2">
    <location>
        <begin position="1"/>
        <end position="20"/>
    </location>
</feature>
<dbReference type="PROSITE" id="PS51257">
    <property type="entry name" value="PROKAR_LIPOPROTEIN"/>
    <property type="match status" value="1"/>
</dbReference>
<feature type="domain" description="SbsA Ig-like" evidence="3">
    <location>
        <begin position="174"/>
        <end position="242"/>
    </location>
</feature>
<gene>
    <name evidence="4" type="ORF">S7S_01005</name>
</gene>
<feature type="domain" description="SbsA Ig-like" evidence="3">
    <location>
        <begin position="39"/>
        <end position="124"/>
    </location>
</feature>
<dbReference type="Pfam" id="PF13205">
    <property type="entry name" value="Big_5"/>
    <property type="match status" value="3"/>
</dbReference>
<name>A0A0B4XIU6_9GAMM</name>
<dbReference type="RefSeq" id="WP_008736093.1">
    <property type="nucleotide sequence ID" value="NZ_CP004387.1"/>
</dbReference>
<proteinExistence type="predicted"/>
<dbReference type="EMBL" id="CP004387">
    <property type="protein sequence ID" value="AJD46625.1"/>
    <property type="molecule type" value="Genomic_DNA"/>
</dbReference>
<evidence type="ECO:0000256" key="1">
    <source>
        <dbReference type="ARBA" id="ARBA00022729"/>
    </source>
</evidence>
<dbReference type="STRING" id="391936.S7S_01005"/>
<dbReference type="HOGENOM" id="CLU_278074_0_0_6"/>
<keyword evidence="1 2" id="KW-0732">Signal</keyword>
<organism evidence="4 5">
    <name type="scientific">Isoalcanivorax pacificus W11-5</name>
    <dbReference type="NCBI Taxonomy" id="391936"/>
    <lineage>
        <taxon>Bacteria</taxon>
        <taxon>Pseudomonadati</taxon>
        <taxon>Pseudomonadota</taxon>
        <taxon>Gammaproteobacteria</taxon>
        <taxon>Oceanospirillales</taxon>
        <taxon>Alcanivoracaceae</taxon>
        <taxon>Isoalcanivorax</taxon>
    </lineage>
</organism>
<keyword evidence="5" id="KW-1185">Reference proteome</keyword>
<dbReference type="KEGG" id="apac:S7S_01005"/>
<evidence type="ECO:0000256" key="2">
    <source>
        <dbReference type="SAM" id="SignalP"/>
    </source>
</evidence>
<feature type="chain" id="PRO_5002098846" description="SbsA Ig-like domain-containing protein" evidence="2">
    <location>
        <begin position="21"/>
        <end position="992"/>
    </location>
</feature>
<accession>A0A0B4XIU6</accession>
<dbReference type="Proteomes" id="UP000006764">
    <property type="component" value="Chromosome"/>
</dbReference>
<dbReference type="InterPro" id="IPR014755">
    <property type="entry name" value="Cu-Rt/internalin_Ig-like"/>
</dbReference>